<dbReference type="InterPro" id="IPR045012">
    <property type="entry name" value="NLP"/>
</dbReference>
<protein>
    <submittedName>
        <fullName evidence="7">RWP-RK domain-containing protein</fullName>
    </submittedName>
</protein>
<feature type="region of interest" description="Disordered" evidence="5">
    <location>
        <begin position="271"/>
        <end position="297"/>
    </location>
</feature>
<accession>A0ABQ4YLN5</accession>
<evidence type="ECO:0000256" key="3">
    <source>
        <dbReference type="ARBA" id="ARBA00023163"/>
    </source>
</evidence>
<evidence type="ECO:0000256" key="4">
    <source>
        <dbReference type="ARBA" id="ARBA00023242"/>
    </source>
</evidence>
<evidence type="ECO:0000256" key="2">
    <source>
        <dbReference type="ARBA" id="ARBA00023125"/>
    </source>
</evidence>
<comment type="caution">
    <text evidence="7">The sequence shown here is derived from an EMBL/GenBank/DDBJ whole genome shotgun (WGS) entry which is preliminary data.</text>
</comment>
<keyword evidence="3" id="KW-0804">Transcription</keyword>
<evidence type="ECO:0000256" key="5">
    <source>
        <dbReference type="SAM" id="MobiDB-lite"/>
    </source>
</evidence>
<dbReference type="EMBL" id="BQNB010010525">
    <property type="protein sequence ID" value="GJS78440.1"/>
    <property type="molecule type" value="Genomic_DNA"/>
</dbReference>
<proteinExistence type="predicted"/>
<gene>
    <name evidence="7" type="ORF">Tco_0728321</name>
</gene>
<name>A0ABQ4YLN5_9ASTR</name>
<feature type="compositionally biased region" description="Polar residues" evidence="5">
    <location>
        <begin position="274"/>
        <end position="297"/>
    </location>
</feature>
<reference evidence="7" key="1">
    <citation type="journal article" date="2022" name="Int. J. Mol. Sci.">
        <title>Draft Genome of Tanacetum Coccineum: Genomic Comparison of Closely Related Tanacetum-Family Plants.</title>
        <authorList>
            <person name="Yamashiro T."/>
            <person name="Shiraishi A."/>
            <person name="Nakayama K."/>
            <person name="Satake H."/>
        </authorList>
    </citation>
    <scope>NUCLEOTIDE SEQUENCE</scope>
</reference>
<evidence type="ECO:0000259" key="6">
    <source>
        <dbReference type="PROSITE" id="PS51519"/>
    </source>
</evidence>
<keyword evidence="1" id="KW-0805">Transcription regulation</keyword>
<keyword evidence="8" id="KW-1185">Reference proteome</keyword>
<keyword evidence="2" id="KW-0238">DNA-binding</keyword>
<dbReference type="Proteomes" id="UP001151760">
    <property type="component" value="Unassembled WGS sequence"/>
</dbReference>
<dbReference type="PANTHER" id="PTHR32002">
    <property type="entry name" value="PROTEIN NLP8"/>
    <property type="match status" value="1"/>
</dbReference>
<evidence type="ECO:0000313" key="8">
    <source>
        <dbReference type="Proteomes" id="UP001151760"/>
    </source>
</evidence>
<evidence type="ECO:0000313" key="7">
    <source>
        <dbReference type="EMBL" id="GJS78440.1"/>
    </source>
</evidence>
<keyword evidence="4" id="KW-0539">Nucleus</keyword>
<organism evidence="7 8">
    <name type="scientific">Tanacetum coccineum</name>
    <dbReference type="NCBI Taxonomy" id="301880"/>
    <lineage>
        <taxon>Eukaryota</taxon>
        <taxon>Viridiplantae</taxon>
        <taxon>Streptophyta</taxon>
        <taxon>Embryophyta</taxon>
        <taxon>Tracheophyta</taxon>
        <taxon>Spermatophyta</taxon>
        <taxon>Magnoliopsida</taxon>
        <taxon>eudicotyledons</taxon>
        <taxon>Gunneridae</taxon>
        <taxon>Pentapetalae</taxon>
        <taxon>asterids</taxon>
        <taxon>campanulids</taxon>
        <taxon>Asterales</taxon>
        <taxon>Asteraceae</taxon>
        <taxon>Asteroideae</taxon>
        <taxon>Anthemideae</taxon>
        <taxon>Anthemidinae</taxon>
        <taxon>Tanacetum</taxon>
    </lineage>
</organism>
<dbReference type="InterPro" id="IPR003035">
    <property type="entry name" value="RWP-RK_dom"/>
</dbReference>
<sequence length="427" mass="47556">MNPCITKQTTSVFSSFIVSPGESCICPSENFHYICVPTSEGLKQKIISVIKSLPLQGQNVLVQYWGAKRIGKTFVLTTTCQPYGLYGINEELEIYRKACLVHKLYGYEDSEKAVAVGLPARVFLNSAHEQTQNLHNDYPKDQCPPCGDSIFSRIWGSFAVPVIVDGQCVGVLDFVMDTSMYYYDHLIAEVCRLLEHESLQSSVLTDIPRRACIKINSKKRMRRTKSLPHTSYSCLVPFFGLSSAVAAEMLGLTRGTFRNTCRKAGLPEWPGIPSKNTRQASSAPDHTRVNQALSDTSSIGTPVDDLISSCSDEEAISEWSREKSLIPMAFASATFISQKVSETGHIDDDFTSCWDGGVFKGSLELITTSETQVSCNTGYIEAMPELDEMYYQGYETTVIQDPNDEWFMQHLPYMLEDAPAYGQYGII</sequence>
<feature type="domain" description="RWP-RK" evidence="6">
    <location>
        <begin position="213"/>
        <end position="303"/>
    </location>
</feature>
<dbReference type="PROSITE" id="PS51519">
    <property type="entry name" value="RWP_RK"/>
    <property type="match status" value="1"/>
</dbReference>
<dbReference type="PANTHER" id="PTHR32002:SF35">
    <property type="entry name" value="PROTEIN NLP6"/>
    <property type="match status" value="1"/>
</dbReference>
<evidence type="ECO:0000256" key="1">
    <source>
        <dbReference type="ARBA" id="ARBA00023015"/>
    </source>
</evidence>
<reference evidence="7" key="2">
    <citation type="submission" date="2022-01" db="EMBL/GenBank/DDBJ databases">
        <authorList>
            <person name="Yamashiro T."/>
            <person name="Shiraishi A."/>
            <person name="Satake H."/>
            <person name="Nakayama K."/>
        </authorList>
    </citation>
    <scope>NUCLEOTIDE SEQUENCE</scope>
</reference>